<dbReference type="InterPro" id="IPR000182">
    <property type="entry name" value="GNAT_dom"/>
</dbReference>
<proteinExistence type="inferred from homology"/>
<dbReference type="InterPro" id="IPR051016">
    <property type="entry name" value="Diverse_Substrate_AcTransf"/>
</dbReference>
<evidence type="ECO:0000313" key="6">
    <source>
        <dbReference type="Proteomes" id="UP000749559"/>
    </source>
</evidence>
<dbReference type="Pfam" id="PF00583">
    <property type="entry name" value="Acetyltransf_1"/>
    <property type="match status" value="1"/>
</dbReference>
<comment type="caution">
    <text evidence="5">The sequence shown here is derived from an EMBL/GenBank/DDBJ whole genome shotgun (WGS) entry which is preliminary data.</text>
</comment>
<protein>
    <recommendedName>
        <fullName evidence="4">N-acetyltransferase domain-containing protein</fullName>
    </recommendedName>
</protein>
<evidence type="ECO:0000259" key="4">
    <source>
        <dbReference type="PROSITE" id="PS51186"/>
    </source>
</evidence>
<dbReference type="OrthoDB" id="7305308at2759"/>
<feature type="domain" description="N-acetyltransferase" evidence="4">
    <location>
        <begin position="80"/>
        <end position="253"/>
    </location>
</feature>
<comment type="similarity">
    <text evidence="1">Belongs to the acetyltransferase family.</text>
</comment>
<dbReference type="CDD" id="cd04301">
    <property type="entry name" value="NAT_SF"/>
    <property type="match status" value="1"/>
</dbReference>
<dbReference type="PROSITE" id="PS51186">
    <property type="entry name" value="GNAT"/>
    <property type="match status" value="1"/>
</dbReference>
<dbReference type="SUPFAM" id="SSF55729">
    <property type="entry name" value="Acyl-CoA N-acyltransferases (Nat)"/>
    <property type="match status" value="2"/>
</dbReference>
<dbReference type="EMBL" id="CAIIXF020000004">
    <property type="protein sequence ID" value="CAH1780808.1"/>
    <property type="molecule type" value="Genomic_DNA"/>
</dbReference>
<name>A0A8S4NJ61_OWEFU</name>
<dbReference type="Proteomes" id="UP000749559">
    <property type="component" value="Unassembled WGS sequence"/>
</dbReference>
<sequence length="259" mass="29502">MTVFTPSIICKQSQHFTWGIFANNAPVQQSSVRHSSVVQQSSVHHPTAVKCNRVAMAEFTIRKAVAEDCGDILRLVKELADYEKMPDSVIMTVEKLQEDGFGEEKYFHCFVAEIPSEEGPQCKKAVGFVLYFFAYSTWEGRSIYMEDFYVTPEWPQCRKAVGFVLYFFAYSTWEGRSIYMEDLYVTPECRGKGIGTALWKSVAKHGVEKQCVRLNFGVLDWNVKSIDFYKSKGAVDLTESEGWNSFRLTKEALESFAAS</sequence>
<organism evidence="5 6">
    <name type="scientific">Owenia fusiformis</name>
    <name type="common">Polychaete worm</name>
    <dbReference type="NCBI Taxonomy" id="6347"/>
    <lineage>
        <taxon>Eukaryota</taxon>
        <taxon>Metazoa</taxon>
        <taxon>Spiralia</taxon>
        <taxon>Lophotrochozoa</taxon>
        <taxon>Annelida</taxon>
        <taxon>Polychaeta</taxon>
        <taxon>Sedentaria</taxon>
        <taxon>Canalipalpata</taxon>
        <taxon>Sabellida</taxon>
        <taxon>Oweniida</taxon>
        <taxon>Oweniidae</taxon>
        <taxon>Owenia</taxon>
    </lineage>
</organism>
<evidence type="ECO:0000256" key="1">
    <source>
        <dbReference type="ARBA" id="ARBA00008694"/>
    </source>
</evidence>
<dbReference type="GO" id="GO:0008080">
    <property type="term" value="F:N-acetyltransferase activity"/>
    <property type="evidence" value="ECO:0007669"/>
    <property type="project" value="TreeGrafter"/>
</dbReference>
<evidence type="ECO:0000256" key="3">
    <source>
        <dbReference type="ARBA" id="ARBA00023315"/>
    </source>
</evidence>
<keyword evidence="2" id="KW-0808">Transferase</keyword>
<dbReference type="FunFam" id="3.40.630.30:FF:000064">
    <property type="entry name" value="GNAT family acetyltransferase"/>
    <property type="match status" value="2"/>
</dbReference>
<dbReference type="Gene3D" id="3.40.630.30">
    <property type="match status" value="2"/>
</dbReference>
<accession>A0A8S4NJ61</accession>
<evidence type="ECO:0000256" key="2">
    <source>
        <dbReference type="ARBA" id="ARBA00022679"/>
    </source>
</evidence>
<evidence type="ECO:0000313" key="5">
    <source>
        <dbReference type="EMBL" id="CAH1780808.1"/>
    </source>
</evidence>
<dbReference type="PANTHER" id="PTHR10545">
    <property type="entry name" value="DIAMINE N-ACETYLTRANSFERASE"/>
    <property type="match status" value="1"/>
</dbReference>
<dbReference type="InterPro" id="IPR016181">
    <property type="entry name" value="Acyl_CoA_acyltransferase"/>
</dbReference>
<dbReference type="PANTHER" id="PTHR10545:SF29">
    <property type="entry name" value="GH14572P-RELATED"/>
    <property type="match status" value="1"/>
</dbReference>
<keyword evidence="6" id="KW-1185">Reference proteome</keyword>
<gene>
    <name evidence="5" type="ORF">OFUS_LOCUS7449</name>
</gene>
<keyword evidence="3" id="KW-0012">Acyltransferase</keyword>
<dbReference type="AlphaFoldDB" id="A0A8S4NJ61"/>
<reference evidence="5" key="1">
    <citation type="submission" date="2022-03" db="EMBL/GenBank/DDBJ databases">
        <authorList>
            <person name="Martin C."/>
        </authorList>
    </citation>
    <scope>NUCLEOTIDE SEQUENCE</scope>
</reference>